<dbReference type="AlphaFoldDB" id="A0A429Y3U8"/>
<comment type="caution">
    <text evidence="2">The sequence shown here is derived from an EMBL/GenBank/DDBJ whole genome shotgun (WGS) entry which is preliminary data.</text>
</comment>
<dbReference type="Proteomes" id="UP000287156">
    <property type="component" value="Unassembled WGS sequence"/>
</dbReference>
<dbReference type="InterPro" id="IPR001466">
    <property type="entry name" value="Beta-lactam-related"/>
</dbReference>
<sequence length="364" mass="42006">MKKDDLHRSILQKLDERVASDPRLHNAHLLIHSDKLDIHWPMAAGETNGVAAHPQQPYHTASVGKIFTSVLVAILVEKGLARFEDPIVQYLSEDIVKNLHLFKGKDYTNDIQIHHLLSHTSGLPDFYEDKPKQGKRLLQEILDNPSRSWTPQETIHWTKEHLTPRFQPGKRVHYTDTGYNLLGLIIENITSKPYHEALHDYLFTPLQMKHSYLAQFSQPAIKSEYPVANIYIDDLIINVDDYRSFSSFYSGGQTVCTLDDQLLFMKALVNHQIIQKETLDKMMDWNKMWIGIDYGYGLMRMSFIPFSKKYIGWGHLGASGTCMLYFPNTDLYVMGGFNQTTYQSKGMNFIFFNVVRKLVKYAEG</sequence>
<reference evidence="2" key="1">
    <citation type="submission" date="2018-12" db="EMBL/GenBank/DDBJ databases">
        <authorList>
            <person name="Sun L."/>
            <person name="Chen Z."/>
        </authorList>
    </citation>
    <scope>NUCLEOTIDE SEQUENCE [LARGE SCALE GENOMIC DNA]</scope>
    <source>
        <strain evidence="2">3-2-2</strain>
    </source>
</reference>
<dbReference type="RefSeq" id="WP_126048245.1">
    <property type="nucleotide sequence ID" value="NZ_QYTV02000002.1"/>
</dbReference>
<dbReference type="OrthoDB" id="9803467at2"/>
<evidence type="ECO:0000259" key="1">
    <source>
        <dbReference type="Pfam" id="PF00144"/>
    </source>
</evidence>
<name>A0A429Y3U8_9BACI</name>
<proteinExistence type="predicted"/>
<keyword evidence="3" id="KW-1185">Reference proteome</keyword>
<dbReference type="Pfam" id="PF00144">
    <property type="entry name" value="Beta-lactamase"/>
    <property type="match status" value="1"/>
</dbReference>
<accession>A0A429Y3U8</accession>
<organism evidence="2 3">
    <name type="scientific">Siminovitchia acidinfaciens</name>
    <dbReference type="NCBI Taxonomy" id="2321395"/>
    <lineage>
        <taxon>Bacteria</taxon>
        <taxon>Bacillati</taxon>
        <taxon>Bacillota</taxon>
        <taxon>Bacilli</taxon>
        <taxon>Bacillales</taxon>
        <taxon>Bacillaceae</taxon>
        <taxon>Siminovitchia</taxon>
    </lineage>
</organism>
<evidence type="ECO:0000313" key="2">
    <source>
        <dbReference type="EMBL" id="RST76092.1"/>
    </source>
</evidence>
<dbReference type="PANTHER" id="PTHR46825:SF7">
    <property type="entry name" value="D-ALANYL-D-ALANINE CARBOXYPEPTIDASE"/>
    <property type="match status" value="1"/>
</dbReference>
<dbReference type="InterPro" id="IPR012338">
    <property type="entry name" value="Beta-lactam/transpept-like"/>
</dbReference>
<dbReference type="EMBL" id="QYTV02000002">
    <property type="protein sequence ID" value="RST76092.1"/>
    <property type="molecule type" value="Genomic_DNA"/>
</dbReference>
<protein>
    <submittedName>
        <fullName evidence="2">Class A beta-lactamase-related serine hydrolase</fullName>
    </submittedName>
</protein>
<dbReference type="PANTHER" id="PTHR46825">
    <property type="entry name" value="D-ALANYL-D-ALANINE-CARBOXYPEPTIDASE/ENDOPEPTIDASE AMPH"/>
    <property type="match status" value="1"/>
</dbReference>
<gene>
    <name evidence="2" type="ORF">D4T97_004695</name>
</gene>
<dbReference type="SUPFAM" id="SSF56601">
    <property type="entry name" value="beta-lactamase/transpeptidase-like"/>
    <property type="match status" value="1"/>
</dbReference>
<dbReference type="InterPro" id="IPR050491">
    <property type="entry name" value="AmpC-like"/>
</dbReference>
<feature type="domain" description="Beta-lactamase-related" evidence="1">
    <location>
        <begin position="47"/>
        <end position="341"/>
    </location>
</feature>
<evidence type="ECO:0000313" key="3">
    <source>
        <dbReference type="Proteomes" id="UP000287156"/>
    </source>
</evidence>
<dbReference type="GO" id="GO:0016787">
    <property type="term" value="F:hydrolase activity"/>
    <property type="evidence" value="ECO:0007669"/>
    <property type="project" value="UniProtKB-KW"/>
</dbReference>
<keyword evidence="2" id="KW-0378">Hydrolase</keyword>
<dbReference type="Gene3D" id="3.40.710.10">
    <property type="entry name" value="DD-peptidase/beta-lactamase superfamily"/>
    <property type="match status" value="1"/>
</dbReference>